<dbReference type="HOGENOM" id="CLU_2861801_0_0_4"/>
<protein>
    <submittedName>
        <fullName evidence="1">Uncharacterized protein</fullName>
    </submittedName>
</protein>
<evidence type="ECO:0000313" key="1">
    <source>
        <dbReference type="EMBL" id="EEP67615.1"/>
    </source>
</evidence>
<accession>C4GIJ3</accession>
<dbReference type="Proteomes" id="UP000003009">
    <property type="component" value="Unassembled WGS sequence"/>
</dbReference>
<sequence length="64" mass="7212">MAFQAAKHRARVQRKPEGSLKSMVENLWSGLRCEAERRGNGRGSLKTRNAVMPAWAGILFDIQE</sequence>
<keyword evidence="2" id="KW-1185">Reference proteome</keyword>
<organism evidence="1 2">
    <name type="scientific">Kingella oralis ATCC 51147</name>
    <dbReference type="NCBI Taxonomy" id="629741"/>
    <lineage>
        <taxon>Bacteria</taxon>
        <taxon>Pseudomonadati</taxon>
        <taxon>Pseudomonadota</taxon>
        <taxon>Betaproteobacteria</taxon>
        <taxon>Neisseriales</taxon>
        <taxon>Neisseriaceae</taxon>
        <taxon>Kingella</taxon>
    </lineage>
</organism>
<dbReference type="EMBL" id="ACJW02000003">
    <property type="protein sequence ID" value="EEP67615.1"/>
    <property type="molecule type" value="Genomic_DNA"/>
</dbReference>
<comment type="caution">
    <text evidence="1">The sequence shown here is derived from an EMBL/GenBank/DDBJ whole genome shotgun (WGS) entry which is preliminary data.</text>
</comment>
<dbReference type="AlphaFoldDB" id="C4GIJ3"/>
<evidence type="ECO:0000313" key="2">
    <source>
        <dbReference type="Proteomes" id="UP000003009"/>
    </source>
</evidence>
<reference evidence="1" key="1">
    <citation type="submission" date="2009-04" db="EMBL/GenBank/DDBJ databases">
        <authorList>
            <person name="Weinstock G."/>
            <person name="Sodergren E."/>
            <person name="Clifton S."/>
            <person name="Fulton L."/>
            <person name="Fulton B."/>
            <person name="Courtney L."/>
            <person name="Fronick C."/>
            <person name="Harrison M."/>
            <person name="Strong C."/>
            <person name="Farmer C."/>
            <person name="Delahaunty K."/>
            <person name="Markovic C."/>
            <person name="Hall O."/>
            <person name="Minx P."/>
            <person name="Tomlinson C."/>
            <person name="Mitreva M."/>
            <person name="Nelson J."/>
            <person name="Hou S."/>
            <person name="Wollam A."/>
            <person name="Pepin K.H."/>
            <person name="Johnson M."/>
            <person name="Bhonagiri V."/>
            <person name="Nash W.E."/>
            <person name="Warren W."/>
            <person name="Chinwalla A."/>
            <person name="Mardis E.R."/>
            <person name="Wilson R.K."/>
        </authorList>
    </citation>
    <scope>NUCLEOTIDE SEQUENCE [LARGE SCALE GENOMIC DNA]</scope>
    <source>
        <strain evidence="1">ATCC 51147</strain>
    </source>
</reference>
<name>C4GIJ3_9NEIS</name>
<proteinExistence type="predicted"/>
<gene>
    <name evidence="1" type="ORF">GCWU000324_01864</name>
</gene>